<feature type="compositionally biased region" description="Polar residues" evidence="1">
    <location>
        <begin position="139"/>
        <end position="148"/>
    </location>
</feature>
<feature type="compositionally biased region" description="Gly residues" evidence="1">
    <location>
        <begin position="150"/>
        <end position="169"/>
    </location>
</feature>
<feature type="region of interest" description="Disordered" evidence="1">
    <location>
        <begin position="197"/>
        <end position="223"/>
    </location>
</feature>
<gene>
    <name evidence="2" type="ORF">PIB30_118825</name>
</gene>
<dbReference type="Proteomes" id="UP001341840">
    <property type="component" value="Unassembled WGS sequence"/>
</dbReference>
<evidence type="ECO:0000313" key="2">
    <source>
        <dbReference type="EMBL" id="MED6216058.1"/>
    </source>
</evidence>
<dbReference type="EMBL" id="JASCZI010271868">
    <property type="protein sequence ID" value="MED6216058.1"/>
    <property type="molecule type" value="Genomic_DNA"/>
</dbReference>
<evidence type="ECO:0000256" key="1">
    <source>
        <dbReference type="SAM" id="MobiDB-lite"/>
    </source>
</evidence>
<keyword evidence="3" id="KW-1185">Reference proteome</keyword>
<organism evidence="2 3">
    <name type="scientific">Stylosanthes scabra</name>
    <dbReference type="NCBI Taxonomy" id="79078"/>
    <lineage>
        <taxon>Eukaryota</taxon>
        <taxon>Viridiplantae</taxon>
        <taxon>Streptophyta</taxon>
        <taxon>Embryophyta</taxon>
        <taxon>Tracheophyta</taxon>
        <taxon>Spermatophyta</taxon>
        <taxon>Magnoliopsida</taxon>
        <taxon>eudicotyledons</taxon>
        <taxon>Gunneridae</taxon>
        <taxon>Pentapetalae</taxon>
        <taxon>rosids</taxon>
        <taxon>fabids</taxon>
        <taxon>Fabales</taxon>
        <taxon>Fabaceae</taxon>
        <taxon>Papilionoideae</taxon>
        <taxon>50 kb inversion clade</taxon>
        <taxon>dalbergioids sensu lato</taxon>
        <taxon>Dalbergieae</taxon>
        <taxon>Pterocarpus clade</taxon>
        <taxon>Stylosanthes</taxon>
    </lineage>
</organism>
<evidence type="ECO:0000313" key="3">
    <source>
        <dbReference type="Proteomes" id="UP001341840"/>
    </source>
</evidence>
<comment type="caution">
    <text evidence="2">The sequence shown here is derived from an EMBL/GenBank/DDBJ whole genome shotgun (WGS) entry which is preliminary data.</text>
</comment>
<dbReference type="Pfam" id="PF14223">
    <property type="entry name" value="Retrotran_gag_2"/>
    <property type="match status" value="1"/>
</dbReference>
<dbReference type="PANTHER" id="PTHR47481">
    <property type="match status" value="1"/>
</dbReference>
<dbReference type="PANTHER" id="PTHR47481:SF31">
    <property type="entry name" value="OS01G0873500 PROTEIN"/>
    <property type="match status" value="1"/>
</dbReference>
<feature type="region of interest" description="Disordered" evidence="1">
    <location>
        <begin position="257"/>
        <end position="285"/>
    </location>
</feature>
<reference evidence="2 3" key="1">
    <citation type="journal article" date="2023" name="Plants (Basel)">
        <title>Bridging the Gap: Combining Genomics and Transcriptomics Approaches to Understand Stylosanthes scabra, an Orphan Legume from the Brazilian Caatinga.</title>
        <authorList>
            <person name="Ferreira-Neto J.R.C."/>
            <person name="da Silva M.D."/>
            <person name="Binneck E."/>
            <person name="de Melo N.F."/>
            <person name="da Silva R.H."/>
            <person name="de Melo A.L.T.M."/>
            <person name="Pandolfi V."/>
            <person name="Bustamante F.O."/>
            <person name="Brasileiro-Vidal A.C."/>
            <person name="Benko-Iseppon A.M."/>
        </authorList>
    </citation>
    <scope>NUCLEOTIDE SEQUENCE [LARGE SCALE GENOMIC DNA]</scope>
    <source>
        <tissue evidence="2">Leaves</tissue>
    </source>
</reference>
<accession>A0ABU6Z417</accession>
<proteinExistence type="predicted"/>
<sequence length="285" mass="31216">MTWLDASMSLTYKNKVVKCSSFAEAWEKISQIFLASSNTRIQSIKTQLRATKKTGTIAEYLTSIQNLVDSLHSLGHDFTEADHVLAITDGLPDEYDGYVTSMLSRLTTFTIHEAESFLNAYENRINKKASSKAVAHIAQGTSDSTQSYGRGTGGRTNRGTGGNRGGRGGRFQNNRPQCQLCGRIGHAVQTCYHRFDPHYQTPNPNPNSQIPYSNTQPPPPATTFHQPKTFFTTALTPSESSWFADCGATHHVTAGHSNILQHGDGNQGPEQLFVGYQGNSSQGQN</sequence>
<protein>
    <submittedName>
        <fullName evidence="2">Uncharacterized protein</fullName>
    </submittedName>
</protein>
<name>A0ABU6Z417_9FABA</name>
<feature type="region of interest" description="Disordered" evidence="1">
    <location>
        <begin position="136"/>
        <end position="173"/>
    </location>
</feature>
<feature type="compositionally biased region" description="Polar residues" evidence="1">
    <location>
        <begin position="200"/>
        <end position="215"/>
    </location>
</feature>